<feature type="region of interest" description="C-terminal hotdog fold" evidence="5">
    <location>
        <begin position="292"/>
        <end position="435"/>
    </location>
</feature>
<feature type="domain" description="PKS/mFAS DH" evidence="7">
    <location>
        <begin position="131"/>
        <end position="435"/>
    </location>
</feature>
<feature type="transmembrane region" description="Helical" evidence="6">
    <location>
        <begin position="95"/>
        <end position="115"/>
    </location>
</feature>
<dbReference type="GO" id="GO:0016020">
    <property type="term" value="C:membrane"/>
    <property type="evidence" value="ECO:0007669"/>
    <property type="project" value="UniProtKB-SubCell"/>
</dbReference>
<protein>
    <recommendedName>
        <fullName evidence="7">PKS/mFAS DH domain-containing protein</fullName>
    </recommendedName>
</protein>
<organism evidence="8 9">
    <name type="scientific">Salinomyces thailandicus</name>
    <dbReference type="NCBI Taxonomy" id="706561"/>
    <lineage>
        <taxon>Eukaryota</taxon>
        <taxon>Fungi</taxon>
        <taxon>Dikarya</taxon>
        <taxon>Ascomycota</taxon>
        <taxon>Pezizomycotina</taxon>
        <taxon>Dothideomycetes</taxon>
        <taxon>Dothideomycetidae</taxon>
        <taxon>Mycosphaerellales</taxon>
        <taxon>Teratosphaeriaceae</taxon>
        <taxon>Salinomyces</taxon>
    </lineage>
</organism>
<keyword evidence="4 6" id="KW-0472">Membrane</keyword>
<feature type="region of interest" description="N-terminal hotdog fold" evidence="5">
    <location>
        <begin position="131"/>
        <end position="262"/>
    </location>
</feature>
<gene>
    <name evidence="8" type="ORF">B0A50_06985</name>
</gene>
<dbReference type="OrthoDB" id="329835at2759"/>
<comment type="caution">
    <text evidence="5">Lacks conserved residue(s) required for the propagation of feature annotation.</text>
</comment>
<dbReference type="SUPFAM" id="SSF103473">
    <property type="entry name" value="MFS general substrate transporter"/>
    <property type="match status" value="1"/>
</dbReference>
<comment type="caution">
    <text evidence="8">The sequence shown here is derived from an EMBL/GenBank/DDBJ whole genome shotgun (WGS) entry which is preliminary data.</text>
</comment>
<accession>A0A4U0TP92</accession>
<keyword evidence="2 6" id="KW-0812">Transmembrane</keyword>
<evidence type="ECO:0000313" key="8">
    <source>
        <dbReference type="EMBL" id="TKA23850.1"/>
    </source>
</evidence>
<dbReference type="AlphaFoldDB" id="A0A4U0TP92"/>
<evidence type="ECO:0000256" key="5">
    <source>
        <dbReference type="PROSITE-ProRule" id="PRU01363"/>
    </source>
</evidence>
<dbReference type="Gene3D" id="1.20.1250.20">
    <property type="entry name" value="MFS general substrate transporter like domains"/>
    <property type="match status" value="1"/>
</dbReference>
<dbReference type="Proteomes" id="UP000308549">
    <property type="component" value="Unassembled WGS sequence"/>
</dbReference>
<dbReference type="InterPro" id="IPR049900">
    <property type="entry name" value="PKS_mFAS_DH"/>
</dbReference>
<evidence type="ECO:0000256" key="4">
    <source>
        <dbReference type="ARBA" id="ARBA00023136"/>
    </source>
</evidence>
<keyword evidence="9" id="KW-1185">Reference proteome</keyword>
<evidence type="ECO:0000313" key="9">
    <source>
        <dbReference type="Proteomes" id="UP000308549"/>
    </source>
</evidence>
<evidence type="ECO:0000256" key="2">
    <source>
        <dbReference type="ARBA" id="ARBA00022692"/>
    </source>
</evidence>
<dbReference type="InterPro" id="IPR050360">
    <property type="entry name" value="MFS_Sugar_Transporters"/>
</dbReference>
<reference evidence="8 9" key="1">
    <citation type="submission" date="2017-03" db="EMBL/GenBank/DDBJ databases">
        <title>Genomes of endolithic fungi from Antarctica.</title>
        <authorList>
            <person name="Coleine C."/>
            <person name="Masonjones S."/>
            <person name="Stajich J.E."/>
        </authorList>
    </citation>
    <scope>NUCLEOTIDE SEQUENCE [LARGE SCALE GENOMIC DNA]</scope>
    <source>
        <strain evidence="8 9">CCFEE 6315</strain>
    </source>
</reference>
<dbReference type="InterPro" id="IPR005828">
    <property type="entry name" value="MFS_sugar_transport-like"/>
</dbReference>
<sequence>MVLCFVIVNIVKKTTPAPVNNQVVSEGIATAAMIFITNSVYHFSWRPVSWPCTAEIVSSRTREVSISIAVSAQWLFRFLFSLLMPNYMVSSRGSYTFTFYAIFDIITATLVFLFVRETKGLSIEEIETIFHSQAAFDVEAVGREALKNGTSSQDGLKKVQVQDSKGEQDCFRLSSGLITTFPMFRRVRPPTSSIMLLGALASAKKLSASCQQVVEEDFTDSTAKVVARSCLADSQIYPIISGHICNKVPICPSALNADMATVVAEYIWATMRRKVELPGINVADMEVPKSLIAEMQTGLAYKCFASFVDYSEKYRAMDEVVFDGLEGCASLSFKTFPGDYTGPVHLDSTCHLSGFLWNASDMDDNVYISEGWETWRCLKPELIASVHGIQLENYVMMQPRQKGILQGDVYVLQDGEVVAVWGGIRFKRVPRKVINMLLPRPKA</sequence>
<dbReference type="PANTHER" id="PTHR48022">
    <property type="entry name" value="PLASTIDIC GLUCOSE TRANSPORTER 4"/>
    <property type="match status" value="1"/>
</dbReference>
<name>A0A4U0TP92_9PEZI</name>
<dbReference type="InterPro" id="IPR042104">
    <property type="entry name" value="PKS_dehydratase_sf"/>
</dbReference>
<evidence type="ECO:0000259" key="7">
    <source>
        <dbReference type="PROSITE" id="PS52019"/>
    </source>
</evidence>
<dbReference type="Gene3D" id="3.10.129.110">
    <property type="entry name" value="Polyketide synthase dehydratase"/>
    <property type="match status" value="2"/>
</dbReference>
<evidence type="ECO:0000256" key="6">
    <source>
        <dbReference type="SAM" id="Phobius"/>
    </source>
</evidence>
<evidence type="ECO:0000256" key="1">
    <source>
        <dbReference type="ARBA" id="ARBA00004141"/>
    </source>
</evidence>
<dbReference type="EMBL" id="NAJL01000050">
    <property type="protein sequence ID" value="TKA23850.1"/>
    <property type="molecule type" value="Genomic_DNA"/>
</dbReference>
<dbReference type="GO" id="GO:0005351">
    <property type="term" value="F:carbohydrate:proton symporter activity"/>
    <property type="evidence" value="ECO:0007669"/>
    <property type="project" value="TreeGrafter"/>
</dbReference>
<evidence type="ECO:0000256" key="3">
    <source>
        <dbReference type="ARBA" id="ARBA00022989"/>
    </source>
</evidence>
<proteinExistence type="predicted"/>
<dbReference type="InterPro" id="IPR036259">
    <property type="entry name" value="MFS_trans_sf"/>
</dbReference>
<dbReference type="Pfam" id="PF00083">
    <property type="entry name" value="Sugar_tr"/>
    <property type="match status" value="1"/>
</dbReference>
<dbReference type="PROSITE" id="PS52019">
    <property type="entry name" value="PKS_MFAS_DH"/>
    <property type="match status" value="1"/>
</dbReference>
<comment type="subcellular location">
    <subcellularLocation>
        <location evidence="1">Membrane</location>
        <topology evidence="1">Multi-pass membrane protein</topology>
    </subcellularLocation>
</comment>
<dbReference type="PANTHER" id="PTHR48022:SF23">
    <property type="entry name" value="MAJOR FACILITATOR SUPERFAMILY (MFS) PROFILE DOMAIN-CONTAINING PROTEIN"/>
    <property type="match status" value="1"/>
</dbReference>
<keyword evidence="3 6" id="KW-1133">Transmembrane helix</keyword>